<dbReference type="Proteomes" id="UP000663882">
    <property type="component" value="Unassembled WGS sequence"/>
</dbReference>
<evidence type="ECO:0000313" key="4">
    <source>
        <dbReference type="Proteomes" id="UP000663882"/>
    </source>
</evidence>
<dbReference type="OrthoDB" id="10013007at2759"/>
<evidence type="ECO:0000313" key="3">
    <source>
        <dbReference type="EMBL" id="CAF0985126.1"/>
    </source>
</evidence>
<organism evidence="3 4">
    <name type="scientific">Rotaria sordida</name>
    <dbReference type="NCBI Taxonomy" id="392033"/>
    <lineage>
        <taxon>Eukaryota</taxon>
        <taxon>Metazoa</taxon>
        <taxon>Spiralia</taxon>
        <taxon>Gnathifera</taxon>
        <taxon>Rotifera</taxon>
        <taxon>Eurotatoria</taxon>
        <taxon>Bdelloidea</taxon>
        <taxon>Philodinida</taxon>
        <taxon>Philodinidae</taxon>
        <taxon>Rotaria</taxon>
    </lineage>
</organism>
<keyword evidence="1" id="KW-0727">SH2 domain</keyword>
<dbReference type="SUPFAM" id="SSF55550">
    <property type="entry name" value="SH2 domain"/>
    <property type="match status" value="1"/>
</dbReference>
<dbReference type="Gene3D" id="3.30.505.10">
    <property type="entry name" value="SH2 domain"/>
    <property type="match status" value="1"/>
</dbReference>
<dbReference type="AlphaFoldDB" id="A0A814FFR0"/>
<dbReference type="Pfam" id="PF00017">
    <property type="entry name" value="SH2"/>
    <property type="match status" value="1"/>
</dbReference>
<dbReference type="EMBL" id="CAJNOO010000584">
    <property type="protein sequence ID" value="CAF0985126.1"/>
    <property type="molecule type" value="Genomic_DNA"/>
</dbReference>
<dbReference type="PANTHER" id="PTHR15832">
    <property type="entry name" value="SHC (SRC HOMOLOGY DOMAIN C-TERMINAL) ADAPTOR HOMOLOG"/>
    <property type="match status" value="1"/>
</dbReference>
<dbReference type="PROSITE" id="PS50001">
    <property type="entry name" value="SH2"/>
    <property type="match status" value="1"/>
</dbReference>
<proteinExistence type="predicted"/>
<feature type="domain" description="SH2" evidence="2">
    <location>
        <begin position="466"/>
        <end position="551"/>
    </location>
</feature>
<sequence>MISSNNLTISNRLLQKQNSLLLFNEEAKNLDINDKLLLPNSTRSLKRRTSLLEKSRDWARRLIALHRPRRNTVSNEKIRETCYELHRNQETKKNSSHEFLHNYQKNFDEDGYLSPMEIKANLDNITQENIHNHHHHHPSYSKLSTNSEQFLLNSNSISNISPHVYRYHDPNIQTISSQPTYQQQKLLPKTSFVSEFQKSLSIFDYIDFDVPKETIKQIDNEDDDSLESLKYLFNDEHKNQQGNISRRILRRSTNASSISTDSGYSDIPILSSKIIPVHLISCTLIPVNVTIPDSTNICCMACTCRPSASSSTCLLNPQERKYYSTNSYRSHVFRQPLSHIDTNENVINNVCACNNKYHSTMTICPPLPAPLNMSSKSVTKLDDLNEEHHNKQQQQEEQKRYFKIKRASLMRINMSTVLYKLKYNSREEHHNKQQQQEEQKRYFKIKRASLMRLPNINDDLKSISRWYRPCLEREAVCDVLQQADYGAFILRDSTTHPDCYALSIKVPKFTHESNIVHYLIEKTMINNNPIYRIKGTIKQFPTLLSLLIHHSVMPEILPITLNLNESFTI</sequence>
<evidence type="ECO:0000256" key="1">
    <source>
        <dbReference type="PROSITE-ProRule" id="PRU00191"/>
    </source>
</evidence>
<protein>
    <recommendedName>
        <fullName evidence="2">SH2 domain-containing protein</fullName>
    </recommendedName>
</protein>
<reference evidence="3" key="1">
    <citation type="submission" date="2021-02" db="EMBL/GenBank/DDBJ databases">
        <authorList>
            <person name="Nowell W R."/>
        </authorList>
    </citation>
    <scope>NUCLEOTIDE SEQUENCE</scope>
</reference>
<evidence type="ECO:0000259" key="2">
    <source>
        <dbReference type="PROSITE" id="PS50001"/>
    </source>
</evidence>
<gene>
    <name evidence="3" type="ORF">RFH988_LOCUS13353</name>
</gene>
<accession>A0A814FFR0</accession>
<name>A0A814FFR0_9BILA</name>
<dbReference type="InterPro" id="IPR036860">
    <property type="entry name" value="SH2_dom_sf"/>
</dbReference>
<comment type="caution">
    <text evidence="3">The sequence shown here is derived from an EMBL/GenBank/DDBJ whole genome shotgun (WGS) entry which is preliminary data.</text>
</comment>
<dbReference type="SMART" id="SM00252">
    <property type="entry name" value="SH2"/>
    <property type="match status" value="1"/>
</dbReference>
<dbReference type="PANTHER" id="PTHR15832:SF2">
    <property type="entry name" value="SH2 DOMAIN-CONTAINING PROTEIN"/>
    <property type="match status" value="1"/>
</dbReference>
<dbReference type="InterPro" id="IPR000980">
    <property type="entry name" value="SH2"/>
</dbReference>